<dbReference type="GO" id="GO:0006511">
    <property type="term" value="P:ubiquitin-dependent protein catabolic process"/>
    <property type="evidence" value="ECO:0007669"/>
    <property type="project" value="TreeGrafter"/>
</dbReference>
<evidence type="ECO:0000256" key="1">
    <source>
        <dbReference type="ARBA" id="ARBA00004141"/>
    </source>
</evidence>
<feature type="region of interest" description="Disordered" evidence="5">
    <location>
        <begin position="1"/>
        <end position="112"/>
    </location>
</feature>
<evidence type="ECO:0000256" key="3">
    <source>
        <dbReference type="ARBA" id="ARBA00022989"/>
    </source>
</evidence>
<dbReference type="eggNOG" id="KOG4812">
    <property type="taxonomic scope" value="Eukaryota"/>
</dbReference>
<dbReference type="PANTHER" id="PTHR13396:SF5">
    <property type="entry name" value="NEDD4 FAMILY INTERACTING PROTEIN"/>
    <property type="match status" value="1"/>
</dbReference>
<keyword evidence="2 6" id="KW-0812">Transmembrane</keyword>
<evidence type="ECO:0000313" key="7">
    <source>
        <dbReference type="EMBL" id="KTB39699.1"/>
    </source>
</evidence>
<evidence type="ECO:0008006" key="9">
    <source>
        <dbReference type="Google" id="ProtNLM"/>
    </source>
</evidence>
<dbReference type="GO" id="GO:0007034">
    <property type="term" value="P:vacuolar transport"/>
    <property type="evidence" value="ECO:0007669"/>
    <property type="project" value="InterPro"/>
</dbReference>
<keyword evidence="4 6" id="KW-0472">Membrane</keyword>
<feature type="transmembrane region" description="Helical" evidence="6">
    <location>
        <begin position="235"/>
        <end position="259"/>
    </location>
</feature>
<protein>
    <recommendedName>
        <fullName evidence="9">Metal homeostatis protein bsd2</fullName>
    </recommendedName>
</protein>
<keyword evidence="3 6" id="KW-1133">Transmembrane helix</keyword>
<feature type="compositionally biased region" description="Low complexity" evidence="5">
    <location>
        <begin position="38"/>
        <end position="53"/>
    </location>
</feature>
<accession>A0A0W0FTJ6</accession>
<dbReference type="AlphaFoldDB" id="A0A0W0FTJ6"/>
<dbReference type="InterPro" id="IPR019325">
    <property type="entry name" value="NEDD4/Bsd2"/>
</dbReference>
<dbReference type="EMBL" id="LATX01001644">
    <property type="protein sequence ID" value="KTB39699.1"/>
    <property type="molecule type" value="Genomic_DNA"/>
</dbReference>
<comment type="caution">
    <text evidence="7">The sequence shown here is derived from an EMBL/GenBank/DDBJ whole genome shotgun (WGS) entry which is preliminary data.</text>
</comment>
<organism evidence="7 8">
    <name type="scientific">Moniliophthora roreri</name>
    <name type="common">Frosty pod rot fungus</name>
    <name type="synonym">Monilia roreri</name>
    <dbReference type="NCBI Taxonomy" id="221103"/>
    <lineage>
        <taxon>Eukaryota</taxon>
        <taxon>Fungi</taxon>
        <taxon>Dikarya</taxon>
        <taxon>Basidiomycota</taxon>
        <taxon>Agaricomycotina</taxon>
        <taxon>Agaricomycetes</taxon>
        <taxon>Agaricomycetidae</taxon>
        <taxon>Agaricales</taxon>
        <taxon>Marasmiineae</taxon>
        <taxon>Marasmiaceae</taxon>
        <taxon>Moniliophthora</taxon>
    </lineage>
</organism>
<name>A0A0W0FTJ6_MONRR</name>
<dbReference type="GO" id="GO:0030001">
    <property type="term" value="P:metal ion transport"/>
    <property type="evidence" value="ECO:0007669"/>
    <property type="project" value="InterPro"/>
</dbReference>
<dbReference type="GO" id="GO:0005783">
    <property type="term" value="C:endoplasmic reticulum"/>
    <property type="evidence" value="ECO:0007669"/>
    <property type="project" value="TreeGrafter"/>
</dbReference>
<feature type="compositionally biased region" description="Acidic residues" evidence="5">
    <location>
        <begin position="19"/>
        <end position="28"/>
    </location>
</feature>
<evidence type="ECO:0000256" key="6">
    <source>
        <dbReference type="SAM" id="Phobius"/>
    </source>
</evidence>
<dbReference type="Pfam" id="PF10176">
    <property type="entry name" value="NEDD4_Bsd2"/>
    <property type="match status" value="1"/>
</dbReference>
<sequence>MPARYSPLQNNDELSAAFDGEDESEDESTPLNRNQNGSTTPTSTSHSQTTSVSQAQPVPGAYDFERDYDHPPPGSPPGPSALALPNDFGNSNGLLPSSPIRPQFQGNAQGSSAGRGFFRRVVGAVLPTHYARVPTEEGGSGAGNGRRTRIGGGTENDGVFANVMAKPQPAQVVHMPDGNVHLVPEEVQKEAPPSYQSAQADAVPPYWETTVVAPTGGAGDPGSDMIIEDLPSGSVLVFIINMLLSFFFQFIGFLLTFLLHTSHAGKYGSRAGLGLTLIQYGYYSRTLNPEVERDYGGSGEYAGSGSYPGTGATPTSTGDIPMDTPYSDGVTPATQSPDLQMIASRDWLSFLLMTVGWFLLLTSFAGFWRVKRWESSIRSSAAAASTVNTAGSGEQGYTREQMEQEAEVRRNLETVFGISFDSETRGAEPAMHVMHVNEHGHAIVIPTRGFLEEQRLTRDLRAAGLL</sequence>
<dbReference type="GO" id="GO:0016020">
    <property type="term" value="C:membrane"/>
    <property type="evidence" value="ECO:0007669"/>
    <property type="project" value="UniProtKB-SubCell"/>
</dbReference>
<gene>
    <name evidence="7" type="ORF">WG66_7731</name>
</gene>
<feature type="transmembrane region" description="Helical" evidence="6">
    <location>
        <begin position="347"/>
        <end position="368"/>
    </location>
</feature>
<dbReference type="CDD" id="cd22212">
    <property type="entry name" value="NDFIP-like"/>
    <property type="match status" value="1"/>
</dbReference>
<dbReference type="GO" id="GO:0031398">
    <property type="term" value="P:positive regulation of protein ubiquitination"/>
    <property type="evidence" value="ECO:0007669"/>
    <property type="project" value="TreeGrafter"/>
</dbReference>
<proteinExistence type="predicted"/>
<reference evidence="7 8" key="1">
    <citation type="submission" date="2015-12" db="EMBL/GenBank/DDBJ databases">
        <title>Draft genome sequence of Moniliophthora roreri, the causal agent of frosty pod rot of cacao.</title>
        <authorList>
            <person name="Aime M.C."/>
            <person name="Diaz-Valderrama J.R."/>
            <person name="Kijpornyongpan T."/>
            <person name="Phillips-Mora W."/>
        </authorList>
    </citation>
    <scope>NUCLEOTIDE SEQUENCE [LARGE SCALE GENOMIC DNA]</scope>
    <source>
        <strain evidence="7 8">MCA 2952</strain>
    </source>
</reference>
<evidence type="ECO:0000256" key="5">
    <source>
        <dbReference type="SAM" id="MobiDB-lite"/>
    </source>
</evidence>
<evidence type="ECO:0000313" key="8">
    <source>
        <dbReference type="Proteomes" id="UP000054988"/>
    </source>
</evidence>
<dbReference type="GO" id="GO:0005794">
    <property type="term" value="C:Golgi apparatus"/>
    <property type="evidence" value="ECO:0007669"/>
    <property type="project" value="TreeGrafter"/>
</dbReference>
<comment type="subcellular location">
    <subcellularLocation>
        <location evidence="1">Membrane</location>
        <topology evidence="1">Multi-pass membrane protein</topology>
    </subcellularLocation>
</comment>
<dbReference type="Proteomes" id="UP000054988">
    <property type="component" value="Unassembled WGS sequence"/>
</dbReference>
<evidence type="ECO:0000256" key="2">
    <source>
        <dbReference type="ARBA" id="ARBA00022692"/>
    </source>
</evidence>
<dbReference type="PANTHER" id="PTHR13396">
    <property type="entry name" value="NEDD4 FAMILY INTERACTING PROTEIN 1/2"/>
    <property type="match status" value="1"/>
</dbReference>
<dbReference type="GO" id="GO:0048471">
    <property type="term" value="C:perinuclear region of cytoplasm"/>
    <property type="evidence" value="ECO:0007669"/>
    <property type="project" value="TreeGrafter"/>
</dbReference>
<evidence type="ECO:0000256" key="4">
    <source>
        <dbReference type="ARBA" id="ARBA00023136"/>
    </source>
</evidence>